<evidence type="ECO:0000313" key="3">
    <source>
        <dbReference type="WBParaSite" id="SSLN_0001503501-mRNA-1"/>
    </source>
</evidence>
<dbReference type="Proteomes" id="UP000275846">
    <property type="component" value="Unassembled WGS sequence"/>
</dbReference>
<evidence type="ECO:0000313" key="1">
    <source>
        <dbReference type="EMBL" id="VDM00874.1"/>
    </source>
</evidence>
<dbReference type="EMBL" id="UYSU01039022">
    <property type="protein sequence ID" value="VDM00874.1"/>
    <property type="molecule type" value="Genomic_DNA"/>
</dbReference>
<sequence length="164" mass="17710">MSALHAPQPNFSSEPGSFICISKETKSNSSFQDPSCLWSLETFDAESVALISKSNSLQDELAFGNSQVRAEFDRWQTDRRAETIATLSTLTSAYVEYWSLIADAWRDSVRTLDGSEAARTAGSTTTTTEADMGSCNDFDLKASTVSPVDGTNLNGGTHIGSFES</sequence>
<dbReference type="AlphaFoldDB" id="A0A183TDE0"/>
<dbReference type="STRING" id="70667.A0A183TDE0"/>
<evidence type="ECO:0000313" key="2">
    <source>
        <dbReference type="Proteomes" id="UP000275846"/>
    </source>
</evidence>
<reference evidence="1 2" key="2">
    <citation type="submission" date="2018-11" db="EMBL/GenBank/DDBJ databases">
        <authorList>
            <consortium name="Pathogen Informatics"/>
        </authorList>
    </citation>
    <scope>NUCLEOTIDE SEQUENCE [LARGE SCALE GENOMIC DNA]</scope>
    <source>
        <strain evidence="1 2">NST_G2</strain>
    </source>
</reference>
<dbReference type="WBParaSite" id="SSLN_0001503501-mRNA-1">
    <property type="protein sequence ID" value="SSLN_0001503501-mRNA-1"/>
    <property type="gene ID" value="SSLN_0001503501"/>
</dbReference>
<reference evidence="3" key="1">
    <citation type="submission" date="2016-06" db="UniProtKB">
        <authorList>
            <consortium name="WormBaseParasite"/>
        </authorList>
    </citation>
    <scope>IDENTIFICATION</scope>
</reference>
<dbReference type="OrthoDB" id="205639at2759"/>
<proteinExistence type="predicted"/>
<protein>
    <submittedName>
        <fullName evidence="1 3">Uncharacterized protein</fullName>
    </submittedName>
</protein>
<keyword evidence="2" id="KW-1185">Reference proteome</keyword>
<gene>
    <name evidence="1" type="ORF">SSLN_LOCUS14488</name>
</gene>
<organism evidence="3">
    <name type="scientific">Schistocephalus solidus</name>
    <name type="common">Tapeworm</name>
    <dbReference type="NCBI Taxonomy" id="70667"/>
    <lineage>
        <taxon>Eukaryota</taxon>
        <taxon>Metazoa</taxon>
        <taxon>Spiralia</taxon>
        <taxon>Lophotrochozoa</taxon>
        <taxon>Platyhelminthes</taxon>
        <taxon>Cestoda</taxon>
        <taxon>Eucestoda</taxon>
        <taxon>Diphyllobothriidea</taxon>
        <taxon>Diphyllobothriidae</taxon>
        <taxon>Schistocephalus</taxon>
    </lineage>
</organism>
<accession>A0A183TDE0</accession>
<name>A0A183TDE0_SCHSO</name>